<protein>
    <submittedName>
        <fullName evidence="2">Uncharacterized protein</fullName>
    </submittedName>
</protein>
<organism evidence="2 3">
    <name type="scientific">Thalassiosira oceanica</name>
    <name type="common">Marine diatom</name>
    <dbReference type="NCBI Taxonomy" id="159749"/>
    <lineage>
        <taxon>Eukaryota</taxon>
        <taxon>Sar</taxon>
        <taxon>Stramenopiles</taxon>
        <taxon>Ochrophyta</taxon>
        <taxon>Bacillariophyta</taxon>
        <taxon>Coscinodiscophyceae</taxon>
        <taxon>Thalassiosirophycidae</taxon>
        <taxon>Thalassiosirales</taxon>
        <taxon>Thalassiosiraceae</taxon>
        <taxon>Thalassiosira</taxon>
    </lineage>
</organism>
<gene>
    <name evidence="2" type="ORF">THAOC_34906</name>
</gene>
<sequence length="138" mass="15217">MAQFGFEAKLLRQPANAGRRGWPGTVADESPKEIIEVQDVDESPKANDADELQKETNVAVLQDADADADESQKKIEVEDDLPMLNSPKPTNNDDALCDETSSTPVDRVSEGDERAIELTHILLPTQQTQSFANVFNYD</sequence>
<evidence type="ECO:0000313" key="2">
    <source>
        <dbReference type="EMBL" id="EJK46424.1"/>
    </source>
</evidence>
<proteinExistence type="predicted"/>
<evidence type="ECO:0000256" key="1">
    <source>
        <dbReference type="SAM" id="MobiDB-lite"/>
    </source>
</evidence>
<accession>K0R473</accession>
<feature type="region of interest" description="Disordered" evidence="1">
    <location>
        <begin position="1"/>
        <end position="32"/>
    </location>
</feature>
<name>K0R473_THAOC</name>
<reference evidence="2 3" key="1">
    <citation type="journal article" date="2012" name="Genome Biol.">
        <title>Genome and low-iron response of an oceanic diatom adapted to chronic iron limitation.</title>
        <authorList>
            <person name="Lommer M."/>
            <person name="Specht M."/>
            <person name="Roy A.S."/>
            <person name="Kraemer L."/>
            <person name="Andreson R."/>
            <person name="Gutowska M.A."/>
            <person name="Wolf J."/>
            <person name="Bergner S.V."/>
            <person name="Schilhabel M.B."/>
            <person name="Klostermeier U.C."/>
            <person name="Beiko R.G."/>
            <person name="Rosenstiel P."/>
            <person name="Hippler M."/>
            <person name="Laroche J."/>
        </authorList>
    </citation>
    <scope>NUCLEOTIDE SEQUENCE [LARGE SCALE GENOMIC DNA]</scope>
    <source>
        <strain evidence="2 3">CCMP1005</strain>
    </source>
</reference>
<dbReference type="EMBL" id="AGNL01047769">
    <property type="protein sequence ID" value="EJK46424.1"/>
    <property type="molecule type" value="Genomic_DNA"/>
</dbReference>
<dbReference type="AlphaFoldDB" id="K0R473"/>
<feature type="region of interest" description="Disordered" evidence="1">
    <location>
        <begin position="61"/>
        <end position="110"/>
    </location>
</feature>
<feature type="compositionally biased region" description="Polar residues" evidence="1">
    <location>
        <begin position="87"/>
        <end position="104"/>
    </location>
</feature>
<evidence type="ECO:0000313" key="3">
    <source>
        <dbReference type="Proteomes" id="UP000266841"/>
    </source>
</evidence>
<keyword evidence="3" id="KW-1185">Reference proteome</keyword>
<dbReference type="Proteomes" id="UP000266841">
    <property type="component" value="Unassembled WGS sequence"/>
</dbReference>
<comment type="caution">
    <text evidence="2">The sequence shown here is derived from an EMBL/GenBank/DDBJ whole genome shotgun (WGS) entry which is preliminary data.</text>
</comment>